<evidence type="ECO:0000259" key="4">
    <source>
        <dbReference type="PROSITE" id="PS51206"/>
    </source>
</evidence>
<keyword evidence="1" id="KW-0547">Nucleotide-binding</keyword>
<dbReference type="Proteomes" id="UP000190675">
    <property type="component" value="Chromosome I"/>
</dbReference>
<organism evidence="5 6">
    <name type="scientific">Bradyrhizobium erythrophlei</name>
    <dbReference type="NCBI Taxonomy" id="1437360"/>
    <lineage>
        <taxon>Bacteria</taxon>
        <taxon>Pseudomonadati</taxon>
        <taxon>Pseudomonadota</taxon>
        <taxon>Alphaproteobacteria</taxon>
        <taxon>Hyphomicrobiales</taxon>
        <taxon>Nitrobacteraceae</taxon>
        <taxon>Bradyrhizobium</taxon>
    </lineage>
</organism>
<evidence type="ECO:0000313" key="5">
    <source>
        <dbReference type="EMBL" id="SHG24821.1"/>
    </source>
</evidence>
<feature type="region of interest" description="Disordered" evidence="3">
    <location>
        <begin position="1"/>
        <end position="36"/>
    </location>
</feature>
<dbReference type="SMART" id="SM00885">
    <property type="entry name" value="D5_N"/>
    <property type="match status" value="1"/>
</dbReference>
<protein>
    <submittedName>
        <fullName evidence="5">Phage-or plasmid-associated DNA primase</fullName>
    </submittedName>
</protein>
<keyword evidence="2" id="KW-0067">ATP-binding</keyword>
<accession>A0A1M5I9A3</accession>
<gene>
    <name evidence="5" type="ORF">SAMN05444169_1391</name>
</gene>
<feature type="domain" description="SF3 helicase" evidence="4">
    <location>
        <begin position="201"/>
        <end position="358"/>
    </location>
</feature>
<dbReference type="Pfam" id="PF08706">
    <property type="entry name" value="D5_N"/>
    <property type="match status" value="1"/>
</dbReference>
<dbReference type="PROSITE" id="PS51206">
    <property type="entry name" value="SF3_HELICASE_1"/>
    <property type="match status" value="1"/>
</dbReference>
<dbReference type="InterPro" id="IPR014015">
    <property type="entry name" value="Helicase_SF3_DNA-vir"/>
</dbReference>
<evidence type="ECO:0000256" key="1">
    <source>
        <dbReference type="ARBA" id="ARBA00022741"/>
    </source>
</evidence>
<evidence type="ECO:0000313" key="6">
    <source>
        <dbReference type="Proteomes" id="UP000190675"/>
    </source>
</evidence>
<dbReference type="EMBL" id="LT670818">
    <property type="protein sequence ID" value="SHG24821.1"/>
    <property type="molecule type" value="Genomic_DNA"/>
</dbReference>
<dbReference type="OrthoDB" id="9763644at2"/>
<dbReference type="SUPFAM" id="SSF52540">
    <property type="entry name" value="P-loop containing nucleoside triphosphate hydrolases"/>
    <property type="match status" value="1"/>
</dbReference>
<dbReference type="InterPro" id="IPR014818">
    <property type="entry name" value="Phage/plasmid_primase_P4_C"/>
</dbReference>
<dbReference type="AlphaFoldDB" id="A0A1M5I9A3"/>
<evidence type="ECO:0000256" key="2">
    <source>
        <dbReference type="ARBA" id="ARBA00022840"/>
    </source>
</evidence>
<proteinExistence type="predicted"/>
<dbReference type="InterPro" id="IPR027417">
    <property type="entry name" value="P-loop_NTPase"/>
</dbReference>
<dbReference type="RefSeq" id="WP_079565323.1">
    <property type="nucleotide sequence ID" value="NZ_LT670818.1"/>
</dbReference>
<name>A0A1M5I9A3_9BRAD</name>
<sequence>MTDTNKPDNPKSNVTSLKPKANPKGQPHAATDAAEKLPWPIKLAERWLDDREQHGTDLRLVPDKDGHKHFWKYENGLWKLVTDDKEVIKWLAPQLQAVLIDDFHQKRKAANRLFSEATQYIIRGAAIREPLPNFIDWDAHGKIATKTGLIDPLTHKIQPMCKNHYCTSRLDIDYDPDAKCPKWEQLLADAFSDRTEQDRATYINVLQEFEGTTLISRRPKALCRELLLQGPTDCGKSVLLYVMSGLHTDNPITTPFKELGSTHGLQPFLRRGVPWVLHEAFEAGVWFQTSETKMIIVGDPIPINPKYGAPVSIRPNNPPMHATNHPASWKDSSEATVARMQIIPFTKKFDKKKPIGVAAEACKINPTWGPHNLILDREKAGVFNWALAGLKQALERGYFTNTEAGEAVLEEVRTDSNIAAGFMKECIEHDASVMISTVDFFGPLRKWHAEQHGDRKEGGPTPDMVGKHLAALCDPLIVRDKNKYKLKGLRFYIGIKLNEVGKEFFESCVTEDFDGRNRRAELARMSINYADTIKPIPADWLDHPEIKELQARAKAAALAADLLRQTGR</sequence>
<dbReference type="Gene3D" id="3.40.50.300">
    <property type="entry name" value="P-loop containing nucleotide triphosphate hydrolases"/>
    <property type="match status" value="1"/>
</dbReference>
<reference evidence="5 6" key="1">
    <citation type="submission" date="2016-11" db="EMBL/GenBank/DDBJ databases">
        <authorList>
            <person name="Jaros S."/>
            <person name="Januszkiewicz K."/>
            <person name="Wedrychowicz H."/>
        </authorList>
    </citation>
    <scope>NUCLEOTIDE SEQUENCE [LARGE SCALE GENOMIC DNA]</scope>
    <source>
        <strain evidence="5 6">GAS242</strain>
    </source>
</reference>
<evidence type="ECO:0000256" key="3">
    <source>
        <dbReference type="SAM" id="MobiDB-lite"/>
    </source>
</evidence>
<dbReference type="GO" id="GO:0005524">
    <property type="term" value="F:ATP binding"/>
    <property type="evidence" value="ECO:0007669"/>
    <property type="project" value="UniProtKB-KW"/>
</dbReference>